<dbReference type="Proteomes" id="UP000326759">
    <property type="component" value="Unassembled WGS sequence"/>
</dbReference>
<dbReference type="InterPro" id="IPR002999">
    <property type="entry name" value="Tudor"/>
</dbReference>
<dbReference type="InterPro" id="IPR050621">
    <property type="entry name" value="Tudor_domain_containing"/>
</dbReference>
<dbReference type="AlphaFoldDB" id="A0A5N5T760"/>
<dbReference type="SUPFAM" id="SSF63748">
    <property type="entry name" value="Tudor/PWWP/MBT"/>
    <property type="match status" value="1"/>
</dbReference>
<evidence type="ECO:0000313" key="3">
    <source>
        <dbReference type="Proteomes" id="UP000326759"/>
    </source>
</evidence>
<dbReference type="Gene3D" id="2.40.50.90">
    <property type="match status" value="1"/>
</dbReference>
<organism evidence="2 3">
    <name type="scientific">Armadillidium nasatum</name>
    <dbReference type="NCBI Taxonomy" id="96803"/>
    <lineage>
        <taxon>Eukaryota</taxon>
        <taxon>Metazoa</taxon>
        <taxon>Ecdysozoa</taxon>
        <taxon>Arthropoda</taxon>
        <taxon>Crustacea</taxon>
        <taxon>Multicrustacea</taxon>
        <taxon>Malacostraca</taxon>
        <taxon>Eumalacostraca</taxon>
        <taxon>Peracarida</taxon>
        <taxon>Isopoda</taxon>
        <taxon>Oniscidea</taxon>
        <taxon>Crinocheta</taxon>
        <taxon>Armadillidiidae</taxon>
        <taxon>Armadillidium</taxon>
    </lineage>
</organism>
<feature type="non-terminal residue" evidence="2">
    <location>
        <position position="179"/>
    </location>
</feature>
<evidence type="ECO:0000259" key="1">
    <source>
        <dbReference type="PROSITE" id="PS50304"/>
    </source>
</evidence>
<comment type="caution">
    <text evidence="2">The sequence shown here is derived from an EMBL/GenBank/DDBJ whole genome shotgun (WGS) entry which is preliminary data.</text>
</comment>
<dbReference type="Gene3D" id="2.30.30.140">
    <property type="match status" value="1"/>
</dbReference>
<dbReference type="EMBL" id="SEYY01007390">
    <property type="protein sequence ID" value="KAB7502493.1"/>
    <property type="molecule type" value="Genomic_DNA"/>
</dbReference>
<dbReference type="InterPro" id="IPR035437">
    <property type="entry name" value="SNase_OB-fold_sf"/>
</dbReference>
<gene>
    <name evidence="2" type="primary">TDRD1_1</name>
    <name evidence="2" type="ORF">Anas_08945</name>
</gene>
<dbReference type="Pfam" id="PF00567">
    <property type="entry name" value="TUDOR"/>
    <property type="match status" value="1"/>
</dbReference>
<dbReference type="PROSITE" id="PS50304">
    <property type="entry name" value="TUDOR"/>
    <property type="match status" value="1"/>
</dbReference>
<accession>A0A5N5T760</accession>
<proteinExistence type="predicted"/>
<dbReference type="SMART" id="SM00333">
    <property type="entry name" value="TUDOR"/>
    <property type="match status" value="1"/>
</dbReference>
<evidence type="ECO:0000313" key="2">
    <source>
        <dbReference type="EMBL" id="KAB7502493.1"/>
    </source>
</evidence>
<dbReference type="PANTHER" id="PTHR22948:SF29">
    <property type="entry name" value="FI02030P-RELATED"/>
    <property type="match status" value="1"/>
</dbReference>
<reference evidence="2 3" key="1">
    <citation type="journal article" date="2019" name="PLoS Biol.">
        <title>Sex chromosomes control vertical transmission of feminizing Wolbachia symbionts in an isopod.</title>
        <authorList>
            <person name="Becking T."/>
            <person name="Chebbi M.A."/>
            <person name="Giraud I."/>
            <person name="Moumen B."/>
            <person name="Laverre T."/>
            <person name="Caubet Y."/>
            <person name="Peccoud J."/>
            <person name="Gilbert C."/>
            <person name="Cordaux R."/>
        </authorList>
    </citation>
    <scope>NUCLEOTIDE SEQUENCE [LARGE SCALE GENOMIC DNA]</scope>
    <source>
        <strain evidence="2">ANa2</strain>
        <tissue evidence="2">Whole body excluding digestive tract and cuticle</tissue>
    </source>
</reference>
<protein>
    <submittedName>
        <fullName evidence="2">Tudor domain-containing protein 1</fullName>
    </submittedName>
</protein>
<dbReference type="OrthoDB" id="6379561at2759"/>
<sequence>MQKAHNLKFKDSQLTDKDLSWDIGYYVVAKFHLDKMWYRAKILDSKNDNGEVQVEFIDYGNVELVSVEDIRTDFPFMNIPVQCYKCSLGLVPVGGVWTERLLLFFHEMCVMKNHDVTILEESDDSPPLVKLIQEGEISNVGISNVGDFFVNNLKVCVYTNSSVPHMVHEYESSSSSSDI</sequence>
<dbReference type="CDD" id="cd20379">
    <property type="entry name" value="Tudor_dTUD-like"/>
    <property type="match status" value="1"/>
</dbReference>
<dbReference type="FunFam" id="2.30.30.140:FF:000018">
    <property type="entry name" value="Serine/threonine-protein kinase 31"/>
    <property type="match status" value="1"/>
</dbReference>
<keyword evidence="3" id="KW-1185">Reference proteome</keyword>
<dbReference type="GO" id="GO:0005737">
    <property type="term" value="C:cytoplasm"/>
    <property type="evidence" value="ECO:0007669"/>
    <property type="project" value="UniProtKB-ARBA"/>
</dbReference>
<name>A0A5N5T760_9CRUS</name>
<dbReference type="PANTHER" id="PTHR22948">
    <property type="entry name" value="TUDOR DOMAIN CONTAINING PROTEIN"/>
    <property type="match status" value="1"/>
</dbReference>
<feature type="domain" description="Tudor" evidence="1">
    <location>
        <begin position="20"/>
        <end position="80"/>
    </location>
</feature>